<evidence type="ECO:0000256" key="1">
    <source>
        <dbReference type="SAM" id="Phobius"/>
    </source>
</evidence>
<evidence type="ECO:0008006" key="4">
    <source>
        <dbReference type="Google" id="ProtNLM"/>
    </source>
</evidence>
<sequence>MKTKPFTYPTLLLAITLLSSVLIWFGFYKNLPQKLGFPSTTLETVFANYDGPNYMVVAKCLYQKDCIAKNFSLPLPLEYYPAHLPGYPLLINYFSFFTTTPKAMLLATLFGSLLFSLVSFYFYKLFFKEKIAFWLAFLTIFFPARLFVLRLVGAPETWFLSFILLSIIFFKKKNFWVSAIFAVFSQLLKSPGILLFAAYFVVALIDYLKTKKFDTRYLYYLLIPASALGIFYYYFLQTGDFFAYFHSGDNFHLTPFPYQVFVSSRTWINTIWLEDVIYVFALCFFAVAKLWKKHKVDILFLFPFIFTLASIFVAHRDISRYMIPVYPFVFLAFGKKIASPKVRLIFFLLIPAVILYAINFIIGNTAPITTWAPYL</sequence>
<reference evidence="2 3" key="1">
    <citation type="journal article" date="2015" name="Nature">
        <title>rRNA introns, odd ribosomes, and small enigmatic genomes across a large radiation of phyla.</title>
        <authorList>
            <person name="Brown C.T."/>
            <person name="Hug L.A."/>
            <person name="Thomas B.C."/>
            <person name="Sharon I."/>
            <person name="Castelle C.J."/>
            <person name="Singh A."/>
            <person name="Wilkins M.J."/>
            <person name="Williams K.H."/>
            <person name="Banfield J.F."/>
        </authorList>
    </citation>
    <scope>NUCLEOTIDE SEQUENCE [LARGE SCALE GENOMIC DNA]</scope>
</reference>
<feature type="transmembrane region" description="Helical" evidence="1">
    <location>
        <begin position="103"/>
        <end position="125"/>
    </location>
</feature>
<protein>
    <recommendedName>
        <fullName evidence="4">Glycosyltransferase RgtA/B/C/D-like domain-containing protein</fullName>
    </recommendedName>
</protein>
<accession>A0A0G0IEW9</accession>
<evidence type="ECO:0000313" key="2">
    <source>
        <dbReference type="EMBL" id="KKQ49565.1"/>
    </source>
</evidence>
<keyword evidence="1" id="KW-0812">Transmembrane</keyword>
<dbReference type="Proteomes" id="UP000034231">
    <property type="component" value="Unassembled WGS sequence"/>
</dbReference>
<feature type="transmembrane region" description="Helical" evidence="1">
    <location>
        <begin position="153"/>
        <end position="170"/>
    </location>
</feature>
<feature type="transmembrane region" description="Helical" evidence="1">
    <location>
        <begin position="271"/>
        <end position="291"/>
    </location>
</feature>
<dbReference type="EMBL" id="LBTX01000013">
    <property type="protein sequence ID" value="KKQ49565.1"/>
    <property type="molecule type" value="Genomic_DNA"/>
</dbReference>
<evidence type="ECO:0000313" key="3">
    <source>
        <dbReference type="Proteomes" id="UP000034231"/>
    </source>
</evidence>
<keyword evidence="1" id="KW-1133">Transmembrane helix</keyword>
<feature type="transmembrane region" description="Helical" evidence="1">
    <location>
        <begin position="217"/>
        <end position="235"/>
    </location>
</feature>
<feature type="transmembrane region" description="Helical" evidence="1">
    <location>
        <begin position="176"/>
        <end position="205"/>
    </location>
</feature>
<feature type="transmembrane region" description="Helical" evidence="1">
    <location>
        <begin position="321"/>
        <end position="338"/>
    </location>
</feature>
<organism evidence="2 3">
    <name type="scientific">Candidatus Shapirobacteria bacterium GW2011_GWE1_38_10</name>
    <dbReference type="NCBI Taxonomy" id="1618488"/>
    <lineage>
        <taxon>Bacteria</taxon>
        <taxon>Candidatus Shapironibacteriota</taxon>
    </lineage>
</organism>
<name>A0A0G0IEW9_9BACT</name>
<feature type="transmembrane region" description="Helical" evidence="1">
    <location>
        <begin position="298"/>
        <end position="315"/>
    </location>
</feature>
<feature type="transmembrane region" description="Helical" evidence="1">
    <location>
        <begin position="6"/>
        <end position="27"/>
    </location>
</feature>
<gene>
    <name evidence="2" type="ORF">US68_C0013G0005</name>
</gene>
<comment type="caution">
    <text evidence="2">The sequence shown here is derived from an EMBL/GenBank/DDBJ whole genome shotgun (WGS) entry which is preliminary data.</text>
</comment>
<proteinExistence type="predicted"/>
<dbReference type="AlphaFoldDB" id="A0A0G0IEW9"/>
<keyword evidence="1" id="KW-0472">Membrane</keyword>
<feature type="transmembrane region" description="Helical" evidence="1">
    <location>
        <begin position="345"/>
        <end position="366"/>
    </location>
</feature>